<comment type="caution">
    <text evidence="1">The sequence shown here is derived from an EMBL/GenBank/DDBJ whole genome shotgun (WGS) entry which is preliminary data.</text>
</comment>
<dbReference type="InterPro" id="IPR011008">
    <property type="entry name" value="Dimeric_a/b-barrel"/>
</dbReference>
<keyword evidence="2" id="KW-1185">Reference proteome</keyword>
<proteinExistence type="predicted"/>
<dbReference type="InterPro" id="IPR008000">
    <property type="entry name" value="Rham/fucose_mutarotase"/>
</dbReference>
<evidence type="ECO:0000313" key="2">
    <source>
        <dbReference type="Proteomes" id="UP000477386"/>
    </source>
</evidence>
<dbReference type="EMBL" id="JAAGNZ010000003">
    <property type="protein sequence ID" value="NEU70250.1"/>
    <property type="molecule type" value="Genomic_DNA"/>
</dbReference>
<name>A0A6M0IPE8_9BACT</name>
<dbReference type="PANTHER" id="PTHR43239">
    <property type="entry name" value="UPF0734 PROTEIN DDB_G0273871/DDB_G0273177"/>
    <property type="match status" value="1"/>
</dbReference>
<dbReference type="Proteomes" id="UP000477386">
    <property type="component" value="Unassembled WGS sequence"/>
</dbReference>
<dbReference type="SUPFAM" id="SSF54909">
    <property type="entry name" value="Dimeric alpha+beta barrel"/>
    <property type="match status" value="1"/>
</dbReference>
<reference evidence="1 2" key="1">
    <citation type="submission" date="2020-02" db="EMBL/GenBank/DDBJ databases">
        <title>Draft genome sequence of two Spirosoma agri KCTC 52727 and Spirosoma terrae KCTC 52035.</title>
        <authorList>
            <person name="Rojas J."/>
            <person name="Ambika Manirajan B."/>
            <person name="Ratering S."/>
            <person name="Suarez C."/>
            <person name="Schnell S."/>
        </authorList>
    </citation>
    <scope>NUCLEOTIDE SEQUENCE [LARGE SCALE GENOMIC DNA]</scope>
    <source>
        <strain evidence="1 2">KCTC 52727</strain>
    </source>
</reference>
<dbReference type="PANTHER" id="PTHR43239:SF1">
    <property type="entry name" value="UPF0734 PROTEIN DDB_G0273871_DDB_G0273177"/>
    <property type="match status" value="1"/>
</dbReference>
<dbReference type="Pfam" id="PF05336">
    <property type="entry name" value="rhaM"/>
    <property type="match status" value="1"/>
</dbReference>
<sequence length="128" mass="14663">MKNDSSDLVEPLKASYYKRFCKTMELKNDAGLIDAYKKVHAPGAGWPEITQGMKEVGIMAMELYLLGTTLFMIMDTVADFVHDRAMAELASKPYQDEWEAHVSQFQDITTVATANQKWQLMEQIYKME</sequence>
<dbReference type="GO" id="GO:0016857">
    <property type="term" value="F:racemase and epimerase activity, acting on carbohydrates and derivatives"/>
    <property type="evidence" value="ECO:0007669"/>
    <property type="project" value="InterPro"/>
</dbReference>
<dbReference type="AlphaFoldDB" id="A0A6M0IPE8"/>
<accession>A0A6M0IPE8</accession>
<protein>
    <submittedName>
        <fullName evidence="1">L-rhamnose mutarotase</fullName>
    </submittedName>
</protein>
<organism evidence="1 2">
    <name type="scientific">Spirosoma agri</name>
    <dbReference type="NCBI Taxonomy" id="1987381"/>
    <lineage>
        <taxon>Bacteria</taxon>
        <taxon>Pseudomonadati</taxon>
        <taxon>Bacteroidota</taxon>
        <taxon>Cytophagia</taxon>
        <taxon>Cytophagales</taxon>
        <taxon>Cytophagaceae</taxon>
        <taxon>Spirosoma</taxon>
    </lineage>
</organism>
<dbReference type="InterPro" id="IPR052996">
    <property type="entry name" value="Carb_Metab_Mutarotase"/>
</dbReference>
<dbReference type="Gene3D" id="3.30.70.100">
    <property type="match status" value="1"/>
</dbReference>
<dbReference type="RefSeq" id="WP_164043550.1">
    <property type="nucleotide sequence ID" value="NZ_JAAGNZ010000003.1"/>
</dbReference>
<gene>
    <name evidence="1" type="ORF">GK091_25455</name>
</gene>
<evidence type="ECO:0000313" key="1">
    <source>
        <dbReference type="EMBL" id="NEU70250.1"/>
    </source>
</evidence>